<organism evidence="2 3">
    <name type="scientific">Metapseudomonas resinovorans</name>
    <name type="common">Pseudomonas resinovorans</name>
    <dbReference type="NCBI Taxonomy" id="53412"/>
    <lineage>
        <taxon>Bacteria</taxon>
        <taxon>Pseudomonadati</taxon>
        <taxon>Pseudomonadota</taxon>
        <taxon>Gammaproteobacteria</taxon>
        <taxon>Pseudomonadales</taxon>
        <taxon>Pseudomonadaceae</taxon>
        <taxon>Metapseudomonas</taxon>
    </lineage>
</organism>
<protein>
    <submittedName>
        <fullName evidence="2">Transporter</fullName>
    </submittedName>
</protein>
<feature type="signal peptide" evidence="1">
    <location>
        <begin position="1"/>
        <end position="23"/>
    </location>
</feature>
<proteinExistence type="predicted"/>
<comment type="caution">
    <text evidence="2">The sequence shown here is derived from an EMBL/GenBank/DDBJ whole genome shotgun (WGS) entry which is preliminary data.</text>
</comment>
<gene>
    <name evidence="2" type="ORF">NNO07_13355</name>
</gene>
<evidence type="ECO:0000256" key="1">
    <source>
        <dbReference type="SAM" id="SignalP"/>
    </source>
</evidence>
<keyword evidence="3" id="KW-1185">Reference proteome</keyword>
<dbReference type="InterPro" id="IPR025737">
    <property type="entry name" value="FApF"/>
</dbReference>
<feature type="chain" id="PRO_5045564180" evidence="1">
    <location>
        <begin position="24"/>
        <end position="290"/>
    </location>
</feature>
<sequence length="290" mass="31954">MTRTRSFRHALLGCVLLPLAAQAADMNARDFFSAPSGTQLGVLYLPTNRANDFHGPADRTGKADLEVNAMAYRHVLFTDACGTLCTPQFIVPYVDIDARLPGATGHTSERGIGDPQMGGTLFIINDPATRTYSGLLTLVTVPVGEYHGNNPDVSPGANRWGLTFNYNYTQGVGEKWVLEANLEAQIYGKNDDYFGMDLEQDPLYRLQAFASYDFTPATYGALRLVHADGGELSLNDRTLDDTHQRYTQLGVELGHWLDRQNQLMVALSHNVDTDNGYHGAQALLRLAHVF</sequence>
<reference evidence="2 3" key="1">
    <citation type="submission" date="2022-07" db="EMBL/GenBank/DDBJ databases">
        <title>Genome Analysis of Selected Gammaproteobacteria from Nigerian Food snails.</title>
        <authorList>
            <person name="Okafor A.C."/>
        </authorList>
    </citation>
    <scope>NUCLEOTIDE SEQUENCE [LARGE SCALE GENOMIC DNA]</scope>
    <source>
        <strain evidence="2 3">Awg 2</strain>
    </source>
</reference>
<dbReference type="EMBL" id="JANEWF010000012">
    <property type="protein sequence ID" value="MDA8484060.1"/>
    <property type="molecule type" value="Genomic_DNA"/>
</dbReference>
<evidence type="ECO:0000313" key="3">
    <source>
        <dbReference type="Proteomes" id="UP001211689"/>
    </source>
</evidence>
<dbReference type="Pfam" id="PF13557">
    <property type="entry name" value="Phenol_MetA_deg"/>
    <property type="match status" value="1"/>
</dbReference>
<keyword evidence="1" id="KW-0732">Signal</keyword>
<name>A0ABT4Y662_METRE</name>
<dbReference type="RefSeq" id="WP_271471029.1">
    <property type="nucleotide sequence ID" value="NZ_JANEWF010000012.1"/>
</dbReference>
<dbReference type="Proteomes" id="UP001211689">
    <property type="component" value="Unassembled WGS sequence"/>
</dbReference>
<evidence type="ECO:0000313" key="2">
    <source>
        <dbReference type="EMBL" id="MDA8484060.1"/>
    </source>
</evidence>
<accession>A0ABT4Y662</accession>